<evidence type="ECO:0000313" key="2">
    <source>
        <dbReference type="Proteomes" id="UP001596250"/>
    </source>
</evidence>
<gene>
    <name evidence="1" type="ORF">ACFPXP_02485</name>
</gene>
<dbReference type="InterPro" id="IPR049825">
    <property type="entry name" value="Lasso_PadeA-like"/>
</dbReference>
<proteinExistence type="predicted"/>
<accession>A0ABW1IK18</accession>
<dbReference type="EMBL" id="JBHSQV010000013">
    <property type="protein sequence ID" value="MFC5985329.1"/>
    <property type="molecule type" value="Genomic_DNA"/>
</dbReference>
<name>A0ABW1IK18_9BACL</name>
<dbReference type="RefSeq" id="WP_379892061.1">
    <property type="nucleotide sequence ID" value="NZ_CBCSCT010000022.1"/>
</dbReference>
<keyword evidence="2" id="KW-1185">Reference proteome</keyword>
<dbReference type="Proteomes" id="UP001596250">
    <property type="component" value="Unassembled WGS sequence"/>
</dbReference>
<evidence type="ECO:0000313" key="1">
    <source>
        <dbReference type="EMBL" id="MFC5985329.1"/>
    </source>
</evidence>
<organism evidence="1 2">
    <name type="scientific">Marinicrinis lubricantis</name>
    <dbReference type="NCBI Taxonomy" id="2086470"/>
    <lineage>
        <taxon>Bacteria</taxon>
        <taxon>Bacillati</taxon>
        <taxon>Bacillota</taxon>
        <taxon>Bacilli</taxon>
        <taxon>Bacillales</taxon>
        <taxon>Paenibacillaceae</taxon>
    </lineage>
</organism>
<dbReference type="NCBIfam" id="NF033524">
    <property type="entry name" value="lasso_PadeA_fam"/>
    <property type="match status" value="1"/>
</dbReference>
<comment type="caution">
    <text evidence="1">The sequence shown here is derived from an EMBL/GenBank/DDBJ whole genome shotgun (WGS) entry which is preliminary data.</text>
</comment>
<reference evidence="2" key="1">
    <citation type="journal article" date="2019" name="Int. J. Syst. Evol. Microbiol.">
        <title>The Global Catalogue of Microorganisms (GCM) 10K type strain sequencing project: providing services to taxonomists for standard genome sequencing and annotation.</title>
        <authorList>
            <consortium name="The Broad Institute Genomics Platform"/>
            <consortium name="The Broad Institute Genome Sequencing Center for Infectious Disease"/>
            <person name="Wu L."/>
            <person name="Ma J."/>
        </authorList>
    </citation>
    <scope>NUCLEOTIDE SEQUENCE [LARGE SCALE GENOMIC DNA]</scope>
    <source>
        <strain evidence="2">CCM 8749</strain>
    </source>
</reference>
<protein>
    <submittedName>
        <fullName evidence="1">Paeninodin family lasso peptide</fullName>
    </submittedName>
</protein>
<sequence length="43" mass="5036">MQNELKKEWQQPTLEVLEVSETMAGKGRTRIDWVTTHDADIYS</sequence>